<sequence>MAVNNSQFNLTIRVNGKEVKNTLNGVGKELRSLRSRTKNLTEGTEEWHRANKELAKTEKIYDDMKKNQRELLNETKKNITAQEDHNATLNEFGGNISQAFQALKAGDLVGFRTAMFGVAGGLKAATRAGLAFLATPIGIGAAALTSIVLGVKRWFDYNKEIAETIKLTEQLTGFDGRRLSQFRAAVQATSETFDKEYNEVLKSANSLAKQMGITQEEALDLINQGFVRGADAQGDFLSKLEEYPVQFKNAGYSAQDFIDIATQEATGGIYNDKLIDAIKEADLALKEMTQTQKDALENAFGKKFAEELANGLQTGKLTTEDAINSIISKSNELGLNLQQKQQLVADVFKGAGEDAGGFEEIIKNINEAFDEENKKLNENEEATQRLVDANTEYEQALADLFDASQSGFPAMLSNLEAITTEIMTGVLEGFRLMFTSIEQLKEQAGLDGQSEAVKRITENVKEFGTTYDEEARIQMEATAKNIERLKQKVTEEEDKWFGDPEEYKVQLSKAEAYYEELKKIAQGTSKELEIYLKETTPDNSNSKNLGAKKTEDELKAEKERAKKLLELKLEYDQMEKDRLAVLESEKLKLKRDAALAEANELHASKELLQKIEDEWKVRIDEAEEKEREEKLEKIREFEERKRELLNELELAKAETDQEKDEIKKEQELEKEELAYQKAEEDFKAEIERLQLNEEEKNAVLQALKESHEATLAGIHEKWKNKEIQKEEEIQQAKRKLWNDSLNAAISFAGEESKVGQILLLAKQVMAAREMVIDFNKFNQKIALQKAEATGNIATGFTETAKVGFPQNIPLIIGFTAQVAGIISTIKQAASAGKSAKKGFAKGGFTDMFGQGYKDGSGHEVAGVVHTNEYVVPEIVRSDPEVPQILDYLETKRKKKLGLYATGGDTANEYSSSGSASASSSSFGNSKIERLLENILLATSENRDILFGSEAELKRQELQKKLDKLKDSTQIKN</sequence>
<feature type="coiled-coil region" evidence="1">
    <location>
        <begin position="362"/>
        <end position="399"/>
    </location>
</feature>
<dbReference type="Proteomes" id="UP000719267">
    <property type="component" value="Unassembled WGS sequence"/>
</dbReference>
<keyword evidence="1" id="KW-0175">Coiled coil</keyword>
<dbReference type="InterPro" id="IPR010090">
    <property type="entry name" value="Phage_tape_meas"/>
</dbReference>
<feature type="coiled-coil region" evidence="1">
    <location>
        <begin position="468"/>
        <end position="735"/>
    </location>
</feature>
<evidence type="ECO:0000313" key="4">
    <source>
        <dbReference type="Proteomes" id="UP000719267"/>
    </source>
</evidence>
<dbReference type="EMBL" id="JAHWDF010000011">
    <property type="protein sequence ID" value="MBW2962328.1"/>
    <property type="molecule type" value="Genomic_DNA"/>
</dbReference>
<gene>
    <name evidence="3" type="ORF">KW502_11000</name>
</gene>
<evidence type="ECO:0000259" key="2">
    <source>
        <dbReference type="Pfam" id="PF10145"/>
    </source>
</evidence>
<reference evidence="3 4" key="1">
    <citation type="submission" date="2021-07" db="EMBL/GenBank/DDBJ databases">
        <title>Mesonia aestuariivivens sp. nov., isolated from a tidal flat.</title>
        <authorList>
            <person name="Kim Y.-O."/>
            <person name="Yoon J.-H."/>
        </authorList>
    </citation>
    <scope>NUCLEOTIDE SEQUENCE [LARGE SCALE GENOMIC DNA]</scope>
    <source>
        <strain evidence="3 4">JHPTF-M18</strain>
    </source>
</reference>
<evidence type="ECO:0000256" key="1">
    <source>
        <dbReference type="SAM" id="Coils"/>
    </source>
</evidence>
<dbReference type="Pfam" id="PF10145">
    <property type="entry name" value="PhageMin_Tail"/>
    <property type="match status" value="1"/>
</dbReference>
<keyword evidence="4" id="KW-1185">Reference proteome</keyword>
<organism evidence="3 4">
    <name type="scientific">Mesonia aestuariivivens</name>
    <dbReference type="NCBI Taxonomy" id="2796128"/>
    <lineage>
        <taxon>Bacteria</taxon>
        <taxon>Pseudomonadati</taxon>
        <taxon>Bacteroidota</taxon>
        <taxon>Flavobacteriia</taxon>
        <taxon>Flavobacteriales</taxon>
        <taxon>Flavobacteriaceae</taxon>
        <taxon>Mesonia</taxon>
    </lineage>
</organism>
<feature type="domain" description="Phage tail tape measure protein" evidence="2">
    <location>
        <begin position="159"/>
        <end position="348"/>
    </location>
</feature>
<evidence type="ECO:0000313" key="3">
    <source>
        <dbReference type="EMBL" id="MBW2962328.1"/>
    </source>
</evidence>
<feature type="coiled-coil region" evidence="1">
    <location>
        <begin position="54"/>
        <end position="85"/>
    </location>
</feature>
<feature type="coiled-coil region" evidence="1">
    <location>
        <begin position="271"/>
        <end position="298"/>
    </location>
</feature>
<protein>
    <recommendedName>
        <fullName evidence="2">Phage tail tape measure protein domain-containing protein</fullName>
    </recommendedName>
</protein>
<proteinExistence type="predicted"/>
<name>A0ABS6W386_9FLAO</name>
<accession>A0ABS6W386</accession>
<comment type="caution">
    <text evidence="3">The sequence shown here is derived from an EMBL/GenBank/DDBJ whole genome shotgun (WGS) entry which is preliminary data.</text>
</comment>
<dbReference type="RefSeq" id="WP_219040612.1">
    <property type="nucleotide sequence ID" value="NZ_JAHWDF010000011.1"/>
</dbReference>